<evidence type="ECO:0000313" key="1">
    <source>
        <dbReference type="EMBL" id="MDO7899957.1"/>
    </source>
</evidence>
<comment type="caution">
    <text evidence="1">The sequence shown here is derived from an EMBL/GenBank/DDBJ whole genome shotgun (WGS) entry which is preliminary data.</text>
</comment>
<sequence length="270" mass="30674">MRKVDPPVIQDNLLLSFLQHSRKGNAKAIVHRIADIAERYQAYDICNGDPWGIAEDASYLPLKEDLNEIYKAPPSVLNFIATLRSQLDGVCPVCGRDALGTLDHYLPKANYAEFSFYSKNLVPACDRCNNKRNNAFKGVNAGERPLHPYFDYFANNKILSVRFEPDWNAPLLTPIPYNVVGSQLAVVQWHIDNVLRRAGIDEYLTTQWGVLINGIRTFLPDRSSLASIKTELHRLESYEFECGKSANGWRCAFWHGLSLNDDALRYLQLL</sequence>
<dbReference type="RefSeq" id="WP_304556885.1">
    <property type="nucleotide sequence ID" value="NZ_JAUQOP010000057.1"/>
</dbReference>
<dbReference type="EMBL" id="JAUQOP010000057">
    <property type="protein sequence ID" value="MDO7899957.1"/>
    <property type="molecule type" value="Genomic_DNA"/>
</dbReference>
<gene>
    <name evidence="1" type="ORF">Q6A48_23975</name>
</gene>
<keyword evidence="2" id="KW-1185">Reference proteome</keyword>
<dbReference type="Proteomes" id="UP001228019">
    <property type="component" value="Unassembled WGS sequence"/>
</dbReference>
<name>A0ABT9C598_9PSED</name>
<dbReference type="Gene3D" id="1.10.30.50">
    <property type="match status" value="1"/>
</dbReference>
<organism evidence="1 2">
    <name type="scientific">Pseudomonas citrulli</name>
    <dbReference type="NCBI Taxonomy" id="3064347"/>
    <lineage>
        <taxon>Bacteria</taxon>
        <taxon>Pseudomonadati</taxon>
        <taxon>Pseudomonadota</taxon>
        <taxon>Gammaproteobacteria</taxon>
        <taxon>Pseudomonadales</taxon>
        <taxon>Pseudomonadaceae</taxon>
        <taxon>Pseudomonas</taxon>
    </lineage>
</organism>
<accession>A0ABT9C598</accession>
<evidence type="ECO:0008006" key="3">
    <source>
        <dbReference type="Google" id="ProtNLM"/>
    </source>
</evidence>
<reference evidence="1 2" key="1">
    <citation type="submission" date="2023-07" db="EMBL/GenBank/DDBJ databases">
        <title>Identification of four novel Pseudomonas species associated with bacterial leaf spot of cucurbits.</title>
        <authorList>
            <person name="Fullem K.R."/>
        </authorList>
    </citation>
    <scope>NUCLEOTIDE SEQUENCE [LARGE SCALE GENOMIC DNA]</scope>
    <source>
        <strain evidence="1 2">K18</strain>
    </source>
</reference>
<protein>
    <recommendedName>
        <fullName evidence="3">HNH endonuclease</fullName>
    </recommendedName>
</protein>
<evidence type="ECO:0000313" key="2">
    <source>
        <dbReference type="Proteomes" id="UP001228019"/>
    </source>
</evidence>
<proteinExistence type="predicted"/>